<evidence type="ECO:0000313" key="2">
    <source>
        <dbReference type="EMBL" id="OGH00804.1"/>
    </source>
</evidence>
<dbReference type="Proteomes" id="UP000177583">
    <property type="component" value="Unassembled WGS sequence"/>
</dbReference>
<dbReference type="AlphaFoldDB" id="A0A1F6GRT1"/>
<dbReference type="SUPFAM" id="SSF48695">
    <property type="entry name" value="Multiheme cytochromes"/>
    <property type="match status" value="1"/>
</dbReference>
<sequence>MKGRLFLLMLLMLFPSLLWALESSEIRNDGDGVVAAKQYDDPKEAVARVPAFVTDLRTDKLVYYPCENCHTKGLIAPNEKVRELTDMHAEIQLQHGGGRFWCTTCHDLTDRNYLVSLKKQRISLNDPYLLCGQCHSARQKDYFMGAHGRRKANWKGEKRLTNCTECHNPHAPKTPPRIPRTKPVARMGLSIVPTEELGGEKVWEKYEEAKTSHSESKKP</sequence>
<name>A0A1F6GRT1_9PROT</name>
<accession>A0A1F6GRT1</accession>
<comment type="caution">
    <text evidence="2">The sequence shown here is derived from an EMBL/GenBank/DDBJ whole genome shotgun (WGS) entry which is preliminary data.</text>
</comment>
<gene>
    <name evidence="2" type="ORF">A2557_03780</name>
</gene>
<feature type="signal peptide" evidence="1">
    <location>
        <begin position="1"/>
        <end position="20"/>
    </location>
</feature>
<feature type="chain" id="PRO_5009524752" evidence="1">
    <location>
        <begin position="21"/>
        <end position="219"/>
    </location>
</feature>
<evidence type="ECO:0000313" key="3">
    <source>
        <dbReference type="Proteomes" id="UP000177583"/>
    </source>
</evidence>
<dbReference type="EMBL" id="MFNF01000042">
    <property type="protein sequence ID" value="OGH00804.1"/>
    <property type="molecule type" value="Genomic_DNA"/>
</dbReference>
<proteinExistence type="predicted"/>
<dbReference type="InterPro" id="IPR036280">
    <property type="entry name" value="Multihaem_cyt_sf"/>
</dbReference>
<reference evidence="2 3" key="1">
    <citation type="journal article" date="2016" name="Nat. Commun.">
        <title>Thousands of microbial genomes shed light on interconnected biogeochemical processes in an aquifer system.</title>
        <authorList>
            <person name="Anantharaman K."/>
            <person name="Brown C.T."/>
            <person name="Hug L.A."/>
            <person name="Sharon I."/>
            <person name="Castelle C.J."/>
            <person name="Probst A.J."/>
            <person name="Thomas B.C."/>
            <person name="Singh A."/>
            <person name="Wilkins M.J."/>
            <person name="Karaoz U."/>
            <person name="Brodie E.L."/>
            <person name="Williams K.H."/>
            <person name="Hubbard S.S."/>
            <person name="Banfield J.F."/>
        </authorList>
    </citation>
    <scope>NUCLEOTIDE SEQUENCE [LARGE SCALE GENOMIC DNA]</scope>
</reference>
<organism evidence="2 3">
    <name type="scientific">Candidatus Lambdaproteobacteria bacterium RIFOXYD2_FULL_56_26</name>
    <dbReference type="NCBI Taxonomy" id="1817773"/>
    <lineage>
        <taxon>Bacteria</taxon>
        <taxon>Pseudomonadati</taxon>
        <taxon>Pseudomonadota</taxon>
        <taxon>Candidatus Lambdaproteobacteria</taxon>
    </lineage>
</organism>
<evidence type="ECO:0000256" key="1">
    <source>
        <dbReference type="SAM" id="SignalP"/>
    </source>
</evidence>
<keyword evidence="1" id="KW-0732">Signal</keyword>
<dbReference type="Gene3D" id="3.90.10.10">
    <property type="entry name" value="Cytochrome C3"/>
    <property type="match status" value="1"/>
</dbReference>
<protein>
    <submittedName>
        <fullName evidence="2">Uncharacterized protein</fullName>
    </submittedName>
</protein>